<comment type="similarity">
    <text evidence="1">Belongs to the CDV3 family.</text>
</comment>
<comment type="caution">
    <text evidence="3">The sequence shown here is derived from an EMBL/GenBank/DDBJ whole genome shotgun (WGS) entry which is preliminary data.</text>
</comment>
<sequence length="241" mass="23676">DDDWEDFDDPSGLNLEGLRVVNLAERQAQEASSEGGSGQDGGEAGSVDEGPWRRKAAESAAAAAAAAAPAESAAAAGGEAGGGEAPAASAAAGGGASADSQAASAGGGSGEAPSAPRATQYVPPHRRTAAAAVSGRPAADLFAARPLPRGSGRRDKNAPNINDVEEFPTLAPGVSGGAESSETSATAGRPGVEDSRPFESVRDPGGRRSHPAHSQAFGGSAKPEAVQVSNRWNALSEDGAS</sequence>
<feature type="compositionally biased region" description="Basic and acidic residues" evidence="2">
    <location>
        <begin position="191"/>
        <end position="206"/>
    </location>
</feature>
<feature type="compositionally biased region" description="Gly residues" evidence="2">
    <location>
        <begin position="35"/>
        <end position="44"/>
    </location>
</feature>
<feature type="non-terminal residue" evidence="3">
    <location>
        <position position="1"/>
    </location>
</feature>
<dbReference type="EMBL" id="NIVC01002925">
    <property type="protein sequence ID" value="PAA54358.1"/>
    <property type="molecule type" value="Genomic_DNA"/>
</dbReference>
<evidence type="ECO:0000313" key="3">
    <source>
        <dbReference type="EMBL" id="PAA54358.1"/>
    </source>
</evidence>
<evidence type="ECO:0000313" key="4">
    <source>
        <dbReference type="EMBL" id="PAA78087.1"/>
    </source>
</evidence>
<dbReference type="GO" id="GO:0005737">
    <property type="term" value="C:cytoplasm"/>
    <property type="evidence" value="ECO:0007669"/>
    <property type="project" value="TreeGrafter"/>
</dbReference>
<keyword evidence="5" id="KW-1185">Reference proteome</keyword>
<gene>
    <name evidence="3" type="ORF">BOX15_Mlig030866g3</name>
    <name evidence="4" type="ORF">BOX15_Mlig030866g6</name>
</gene>
<feature type="compositionally biased region" description="Low complexity" evidence="2">
    <location>
        <begin position="58"/>
        <end position="77"/>
    </location>
</feature>
<dbReference type="PANTHER" id="PTHR16284">
    <property type="entry name" value="PROTEIN CDV3 HOMOLOG"/>
    <property type="match status" value="1"/>
</dbReference>
<dbReference type="Proteomes" id="UP000215902">
    <property type="component" value="Unassembled WGS sequence"/>
</dbReference>
<name>A0A267DYJ1_9PLAT</name>
<feature type="compositionally biased region" description="Low complexity" evidence="2">
    <location>
        <begin position="85"/>
        <end position="104"/>
    </location>
</feature>
<dbReference type="EMBL" id="NIVC01000708">
    <property type="protein sequence ID" value="PAA78087.1"/>
    <property type="molecule type" value="Genomic_DNA"/>
</dbReference>
<dbReference type="AlphaFoldDB" id="A0A267DYJ1"/>
<accession>A0A267DYJ1</accession>
<dbReference type="Pfam" id="PF15359">
    <property type="entry name" value="CDV3"/>
    <property type="match status" value="1"/>
</dbReference>
<proteinExistence type="inferred from homology"/>
<organism evidence="3 5">
    <name type="scientific">Macrostomum lignano</name>
    <dbReference type="NCBI Taxonomy" id="282301"/>
    <lineage>
        <taxon>Eukaryota</taxon>
        <taxon>Metazoa</taxon>
        <taxon>Spiralia</taxon>
        <taxon>Lophotrochozoa</taxon>
        <taxon>Platyhelminthes</taxon>
        <taxon>Rhabditophora</taxon>
        <taxon>Macrostomorpha</taxon>
        <taxon>Macrostomida</taxon>
        <taxon>Macrostomidae</taxon>
        <taxon>Macrostomum</taxon>
    </lineage>
</organism>
<evidence type="ECO:0000256" key="2">
    <source>
        <dbReference type="SAM" id="MobiDB-lite"/>
    </source>
</evidence>
<dbReference type="STRING" id="282301.A0A267DYJ1"/>
<dbReference type="InterPro" id="IPR026806">
    <property type="entry name" value="CDV3"/>
</dbReference>
<dbReference type="PANTHER" id="PTHR16284:SF13">
    <property type="entry name" value="PROTEIN CDV3 HOMOLOG"/>
    <property type="match status" value="1"/>
</dbReference>
<evidence type="ECO:0000313" key="5">
    <source>
        <dbReference type="Proteomes" id="UP000215902"/>
    </source>
</evidence>
<evidence type="ECO:0000256" key="1">
    <source>
        <dbReference type="ARBA" id="ARBA00006062"/>
    </source>
</evidence>
<protein>
    <submittedName>
        <fullName evidence="3">Uncharacterized protein</fullName>
    </submittedName>
</protein>
<reference evidence="3 5" key="1">
    <citation type="submission" date="2017-06" db="EMBL/GenBank/DDBJ databases">
        <title>A platform for efficient transgenesis in Macrostomum lignano, a flatworm model organism for stem cell research.</title>
        <authorList>
            <person name="Berezikov E."/>
        </authorList>
    </citation>
    <scope>NUCLEOTIDE SEQUENCE [LARGE SCALE GENOMIC DNA]</scope>
    <source>
        <strain evidence="3">DV1</strain>
        <tissue evidence="3">Whole organism</tissue>
    </source>
</reference>
<feature type="region of interest" description="Disordered" evidence="2">
    <location>
        <begin position="24"/>
        <end position="241"/>
    </location>
</feature>